<sequence length="103" mass="11093">MSSKGNDSQNRSEDLPTDPEIMSEVMSSPDHDEDIVMRPTVAYFSAISTSGAQGGVSSKEKPKVNQQARKKSKGGEPTAMRNSLHQMNALAARQLVKELTSSA</sequence>
<keyword evidence="3" id="KW-1185">Reference proteome</keyword>
<dbReference type="AlphaFoldDB" id="A0ABD1U6L5"/>
<evidence type="ECO:0000313" key="3">
    <source>
        <dbReference type="Proteomes" id="UP001604277"/>
    </source>
</evidence>
<evidence type="ECO:0000256" key="1">
    <source>
        <dbReference type="SAM" id="MobiDB-lite"/>
    </source>
</evidence>
<feature type="region of interest" description="Disordered" evidence="1">
    <location>
        <begin position="49"/>
        <end position="83"/>
    </location>
</feature>
<organism evidence="2 3">
    <name type="scientific">Forsythia ovata</name>
    <dbReference type="NCBI Taxonomy" id="205694"/>
    <lineage>
        <taxon>Eukaryota</taxon>
        <taxon>Viridiplantae</taxon>
        <taxon>Streptophyta</taxon>
        <taxon>Embryophyta</taxon>
        <taxon>Tracheophyta</taxon>
        <taxon>Spermatophyta</taxon>
        <taxon>Magnoliopsida</taxon>
        <taxon>eudicotyledons</taxon>
        <taxon>Gunneridae</taxon>
        <taxon>Pentapetalae</taxon>
        <taxon>asterids</taxon>
        <taxon>lamiids</taxon>
        <taxon>Lamiales</taxon>
        <taxon>Oleaceae</taxon>
        <taxon>Forsythieae</taxon>
        <taxon>Forsythia</taxon>
    </lineage>
</organism>
<comment type="caution">
    <text evidence="2">The sequence shown here is derived from an EMBL/GenBank/DDBJ whole genome shotgun (WGS) entry which is preliminary data.</text>
</comment>
<accession>A0ABD1U6L5</accession>
<evidence type="ECO:0000313" key="2">
    <source>
        <dbReference type="EMBL" id="KAL2520220.1"/>
    </source>
</evidence>
<gene>
    <name evidence="2" type="ORF">Fot_24143</name>
</gene>
<protein>
    <submittedName>
        <fullName evidence="2">Uncharacterized protein</fullName>
    </submittedName>
</protein>
<feature type="region of interest" description="Disordered" evidence="1">
    <location>
        <begin position="1"/>
        <end position="33"/>
    </location>
</feature>
<proteinExistence type="predicted"/>
<reference evidence="3" key="1">
    <citation type="submission" date="2024-07" db="EMBL/GenBank/DDBJ databases">
        <title>Two chromosome-level genome assemblies of Korean endemic species Abeliophyllum distichum and Forsythia ovata (Oleaceae).</title>
        <authorList>
            <person name="Jang H."/>
        </authorList>
    </citation>
    <scope>NUCLEOTIDE SEQUENCE [LARGE SCALE GENOMIC DNA]</scope>
</reference>
<name>A0ABD1U6L5_9LAMI</name>
<dbReference type="Proteomes" id="UP001604277">
    <property type="component" value="Unassembled WGS sequence"/>
</dbReference>
<dbReference type="EMBL" id="JBFOLJ010000007">
    <property type="protein sequence ID" value="KAL2520220.1"/>
    <property type="molecule type" value="Genomic_DNA"/>
</dbReference>